<sequence>MEEDDHLTATITITITAAADSELVDSAIQRKHAAMIERLSNLHQSRLARKPDPESNSTFTSTSSFLSRFSESKNSIESTLSRIRKSPDPHSDPTLKSELDNVSMSIADLEKLVAENTFSLPSYEVRTCLKTITDLKQFVEQVTCEVIPRKKFSFKNKSTKKITTQNDTVSEVSVESKSLGFRVLDSPGFRGKGNEVLVKEFNKGNDFEEIREFILSDLTGCEVRLMGCVRALFVNKLIDCKVYVGPIFGSVLIEEVTNCVFVMASHQIRIHQAKGCDFYLRARSRPIIEDSKGVRFAPYCLTYDGIERDLEEANLGEETGNWSNVDDFKWLRAVQSPNWSTLPENECIGTVDISNRDPKV</sequence>
<dbReference type="InterPro" id="IPR012945">
    <property type="entry name" value="Tubulin-bd_cofactor_C_dom"/>
</dbReference>
<dbReference type="PANTHER" id="PTHR15139:SF0">
    <property type="entry name" value="TUBULIN-SPECIFIC CHAPERONE C"/>
    <property type="match status" value="1"/>
</dbReference>
<comment type="similarity">
    <text evidence="2">Belongs to the TBCC family.</text>
</comment>
<dbReference type="Gene3D" id="2.160.20.70">
    <property type="match status" value="1"/>
</dbReference>
<dbReference type="InterPro" id="IPR031925">
    <property type="entry name" value="TBCC_N"/>
</dbReference>
<dbReference type="InterPro" id="IPR027684">
    <property type="entry name" value="TBCC"/>
</dbReference>
<evidence type="ECO:0000256" key="2">
    <source>
        <dbReference type="ARBA" id="ARBA00008848"/>
    </source>
</evidence>
<feature type="region of interest" description="Disordered" evidence="7">
    <location>
        <begin position="78"/>
        <end position="97"/>
    </location>
</feature>
<gene>
    <name evidence="9" type="ORF">RND71_026104</name>
</gene>
<protein>
    <recommendedName>
        <fullName evidence="8">C-CAP/cofactor C-like domain-containing protein</fullName>
    </recommendedName>
</protein>
<evidence type="ECO:0000256" key="5">
    <source>
        <dbReference type="ARBA" id="ARBA00023186"/>
    </source>
</evidence>
<keyword evidence="3" id="KW-0963">Cytoplasm</keyword>
<proteinExistence type="inferred from homology"/>
<dbReference type="EMBL" id="JAVYJV010000014">
    <property type="protein sequence ID" value="KAK4353910.1"/>
    <property type="molecule type" value="Genomic_DNA"/>
</dbReference>
<dbReference type="PANTHER" id="PTHR15139">
    <property type="entry name" value="TUBULIN FOLDING COFACTOR C"/>
    <property type="match status" value="1"/>
</dbReference>
<dbReference type="GO" id="GO:0005737">
    <property type="term" value="C:cytoplasm"/>
    <property type="evidence" value="ECO:0007669"/>
    <property type="project" value="UniProtKB-SubCell"/>
</dbReference>
<evidence type="ECO:0000259" key="8">
    <source>
        <dbReference type="PROSITE" id="PS51329"/>
    </source>
</evidence>
<reference evidence="9" key="1">
    <citation type="submission" date="2023-12" db="EMBL/GenBank/DDBJ databases">
        <title>Genome assembly of Anisodus tanguticus.</title>
        <authorList>
            <person name="Wang Y.-J."/>
        </authorList>
    </citation>
    <scope>NUCLEOTIDE SEQUENCE</scope>
    <source>
        <strain evidence="9">KB-2021</strain>
        <tissue evidence="9">Leaf</tissue>
    </source>
</reference>
<feature type="domain" description="C-CAP/cofactor C-like" evidence="8">
    <location>
        <begin position="183"/>
        <end position="330"/>
    </location>
</feature>
<feature type="compositionally biased region" description="Basic and acidic residues" evidence="7">
    <location>
        <begin position="85"/>
        <end position="97"/>
    </location>
</feature>
<dbReference type="PROSITE" id="PS51329">
    <property type="entry name" value="C_CAP_COFACTOR_C"/>
    <property type="match status" value="1"/>
</dbReference>
<evidence type="ECO:0000256" key="6">
    <source>
        <dbReference type="ARBA" id="ARBA00026055"/>
    </source>
</evidence>
<evidence type="ECO:0000256" key="1">
    <source>
        <dbReference type="ARBA" id="ARBA00004496"/>
    </source>
</evidence>
<comment type="subcellular location">
    <subcellularLocation>
        <location evidence="1">Cytoplasm</location>
    </subcellularLocation>
</comment>
<dbReference type="InterPro" id="IPR006599">
    <property type="entry name" value="CARP_motif"/>
</dbReference>
<keyword evidence="5" id="KW-0143">Chaperone</keyword>
<evidence type="ECO:0000256" key="7">
    <source>
        <dbReference type="SAM" id="MobiDB-lite"/>
    </source>
</evidence>
<dbReference type="GO" id="GO:0015631">
    <property type="term" value="F:tubulin binding"/>
    <property type="evidence" value="ECO:0007669"/>
    <property type="project" value="InterPro"/>
</dbReference>
<dbReference type="AlphaFoldDB" id="A0AAE1RLR3"/>
<evidence type="ECO:0000313" key="10">
    <source>
        <dbReference type="Proteomes" id="UP001291623"/>
    </source>
</evidence>
<accession>A0AAE1RLR3</accession>
<dbReference type="InterPro" id="IPR017901">
    <property type="entry name" value="C-CAP_CF_C-like"/>
</dbReference>
<dbReference type="Pfam" id="PF16752">
    <property type="entry name" value="TBCC_N"/>
    <property type="match status" value="1"/>
</dbReference>
<comment type="subunit">
    <text evidence="6">Supercomplex made of cofactors A to E. Cofactors A and D function by capturing and stabilizing tubulin in a quasi-native conformation. Cofactor E binds to the cofactor D-tubulin complex; interaction with cofactor C then causes the release of tubulin polypeptides that are committed to the native state.</text>
</comment>
<dbReference type="GO" id="GO:0007023">
    <property type="term" value="P:post-chaperonin tubulin folding pathway"/>
    <property type="evidence" value="ECO:0007669"/>
    <property type="project" value="InterPro"/>
</dbReference>
<comment type="caution">
    <text evidence="9">The sequence shown here is derived from an EMBL/GenBank/DDBJ whole genome shotgun (WGS) entry which is preliminary data.</text>
</comment>
<dbReference type="Pfam" id="PF07986">
    <property type="entry name" value="TBCC"/>
    <property type="match status" value="1"/>
</dbReference>
<evidence type="ECO:0000256" key="4">
    <source>
        <dbReference type="ARBA" id="ARBA00022990"/>
    </source>
</evidence>
<organism evidence="9 10">
    <name type="scientific">Anisodus tanguticus</name>
    <dbReference type="NCBI Taxonomy" id="243964"/>
    <lineage>
        <taxon>Eukaryota</taxon>
        <taxon>Viridiplantae</taxon>
        <taxon>Streptophyta</taxon>
        <taxon>Embryophyta</taxon>
        <taxon>Tracheophyta</taxon>
        <taxon>Spermatophyta</taxon>
        <taxon>Magnoliopsida</taxon>
        <taxon>eudicotyledons</taxon>
        <taxon>Gunneridae</taxon>
        <taxon>Pentapetalae</taxon>
        <taxon>asterids</taxon>
        <taxon>lamiids</taxon>
        <taxon>Solanales</taxon>
        <taxon>Solanaceae</taxon>
        <taxon>Solanoideae</taxon>
        <taxon>Hyoscyameae</taxon>
        <taxon>Anisodus</taxon>
    </lineage>
</organism>
<dbReference type="Gene3D" id="1.20.58.1250">
    <property type="entry name" value="Tubulin Binding Cofactor C, N-terminal domain"/>
    <property type="match status" value="1"/>
</dbReference>
<keyword evidence="10" id="KW-1185">Reference proteome</keyword>
<dbReference type="InterPro" id="IPR016098">
    <property type="entry name" value="CAP/MinC_C"/>
</dbReference>
<keyword evidence="4" id="KW-0007">Acetylation</keyword>
<evidence type="ECO:0000313" key="9">
    <source>
        <dbReference type="EMBL" id="KAK4353910.1"/>
    </source>
</evidence>
<dbReference type="Proteomes" id="UP001291623">
    <property type="component" value="Unassembled WGS sequence"/>
</dbReference>
<evidence type="ECO:0000256" key="3">
    <source>
        <dbReference type="ARBA" id="ARBA00022490"/>
    </source>
</evidence>
<dbReference type="SMART" id="SM00673">
    <property type="entry name" value="CARP"/>
    <property type="match status" value="2"/>
</dbReference>
<dbReference type="InterPro" id="IPR038397">
    <property type="entry name" value="TBCC_N_sf"/>
</dbReference>
<dbReference type="GO" id="GO:0007021">
    <property type="term" value="P:tubulin complex assembly"/>
    <property type="evidence" value="ECO:0007669"/>
    <property type="project" value="TreeGrafter"/>
</dbReference>
<name>A0AAE1RLR3_9SOLA</name>